<organism evidence="1 2">
    <name type="scientific">Flavivirga aquatica</name>
    <dbReference type="NCBI Taxonomy" id="1849968"/>
    <lineage>
        <taxon>Bacteria</taxon>
        <taxon>Pseudomonadati</taxon>
        <taxon>Bacteroidota</taxon>
        <taxon>Flavobacteriia</taxon>
        <taxon>Flavobacteriales</taxon>
        <taxon>Flavobacteriaceae</taxon>
        <taxon>Flavivirga</taxon>
    </lineage>
</organism>
<name>A0A1E5T9K1_9FLAO</name>
<proteinExistence type="predicted"/>
<reference evidence="1 2" key="1">
    <citation type="submission" date="2016-05" db="EMBL/GenBank/DDBJ databases">
        <title>Draft Genome Sequence of Algibacter sp. Strain SK-16 Isolated from the Surface Water of Aburatsubo Inlet.</title>
        <authorList>
            <person name="Wong S.-K."/>
            <person name="Yoshizawa S."/>
            <person name="Nakajima Y."/>
            <person name="Ogura Y."/>
            <person name="Tetsuya H."/>
            <person name="Hamasaki K."/>
        </authorList>
    </citation>
    <scope>NUCLEOTIDE SEQUENCE [LARGE SCALE GENOMIC DNA]</scope>
    <source>
        <strain evidence="1 2">SK-16</strain>
    </source>
</reference>
<gene>
    <name evidence="1" type="ORF">A8C32_16490</name>
</gene>
<dbReference type="Proteomes" id="UP000095713">
    <property type="component" value="Unassembled WGS sequence"/>
</dbReference>
<dbReference type="EMBL" id="MDJD01000043">
    <property type="protein sequence ID" value="OEK08052.1"/>
    <property type="molecule type" value="Genomic_DNA"/>
</dbReference>
<comment type="caution">
    <text evidence="1">The sequence shown here is derived from an EMBL/GenBank/DDBJ whole genome shotgun (WGS) entry which is preliminary data.</text>
</comment>
<accession>A0A1E5T9K1</accession>
<sequence>MKKSNKYIYCLIFLTHFFYTYSQEKKEVFGCSIYLSPIINFDLVIGDKKDSVLTQLDVYNIVSGKRLKYIPENVKAYTGNKSIVLPNGYKTQVRFNLHFKKGVLVKYNLTFNIGDNYKYFWELIDYLKINDKKNINSFIYSVKDNLPSYTDLFKDNNCKRFFSVVRSSDDEGVFEISCKVN</sequence>
<protein>
    <submittedName>
        <fullName evidence="1">Uncharacterized protein</fullName>
    </submittedName>
</protein>
<dbReference type="AlphaFoldDB" id="A0A1E5T9K1"/>
<keyword evidence="2" id="KW-1185">Reference proteome</keyword>
<dbReference type="STRING" id="1849968.A8C32_16490"/>
<evidence type="ECO:0000313" key="2">
    <source>
        <dbReference type="Proteomes" id="UP000095713"/>
    </source>
</evidence>
<evidence type="ECO:0000313" key="1">
    <source>
        <dbReference type="EMBL" id="OEK08052.1"/>
    </source>
</evidence>